<comment type="similarity">
    <text evidence="1">Belongs to the sulfur carrier protein TusA family.</text>
</comment>
<dbReference type="AlphaFoldDB" id="A0A223EC81"/>
<gene>
    <name evidence="3" type="ORF">BS1321_01965</name>
</gene>
<evidence type="ECO:0000313" key="3">
    <source>
        <dbReference type="EMBL" id="ASS92848.1"/>
    </source>
</evidence>
<evidence type="ECO:0000259" key="2">
    <source>
        <dbReference type="PROSITE" id="PS01148"/>
    </source>
</evidence>
<dbReference type="OrthoDB" id="9796234at2"/>
<dbReference type="InterPro" id="IPR001455">
    <property type="entry name" value="TusA-like"/>
</dbReference>
<name>A0A223EC81_9BACI</name>
<dbReference type="RefSeq" id="WP_063236034.1">
    <property type="nucleotide sequence ID" value="NZ_BCVO01000036.1"/>
</dbReference>
<feature type="domain" description="UPF0033" evidence="2">
    <location>
        <begin position="7"/>
        <end position="31"/>
    </location>
</feature>
<dbReference type="InterPro" id="IPR036868">
    <property type="entry name" value="TusA-like_sf"/>
</dbReference>
<dbReference type="SUPFAM" id="SSF64307">
    <property type="entry name" value="SirA-like"/>
    <property type="match status" value="1"/>
</dbReference>
<dbReference type="Proteomes" id="UP000214618">
    <property type="component" value="Chromosome"/>
</dbReference>
<sequence length="76" mass="8405">MHSDKVLDAKGLACPMPIVKTRKAMNDLQTGQVLEIHVTDKGAKADLAAWSRSGGHELVEMAEENDILKFWIRKGC</sequence>
<dbReference type="Gene3D" id="3.30.110.40">
    <property type="entry name" value="TusA-like domain"/>
    <property type="match status" value="1"/>
</dbReference>
<dbReference type="PANTHER" id="PTHR33279:SF6">
    <property type="entry name" value="SULFUR CARRIER PROTEIN YEDF-RELATED"/>
    <property type="match status" value="1"/>
</dbReference>
<evidence type="ECO:0000313" key="4">
    <source>
        <dbReference type="Proteomes" id="UP000214618"/>
    </source>
</evidence>
<evidence type="ECO:0000256" key="1">
    <source>
        <dbReference type="ARBA" id="ARBA00008984"/>
    </source>
</evidence>
<dbReference type="PROSITE" id="PS01148">
    <property type="entry name" value="UPF0033"/>
    <property type="match status" value="1"/>
</dbReference>
<organism evidence="3 4">
    <name type="scientific">Peribacillus simplex NBRC 15720 = DSM 1321</name>
    <dbReference type="NCBI Taxonomy" id="1349754"/>
    <lineage>
        <taxon>Bacteria</taxon>
        <taxon>Bacillati</taxon>
        <taxon>Bacillota</taxon>
        <taxon>Bacilli</taxon>
        <taxon>Bacillales</taxon>
        <taxon>Bacillaceae</taxon>
        <taxon>Peribacillus</taxon>
    </lineage>
</organism>
<dbReference type="PANTHER" id="PTHR33279">
    <property type="entry name" value="SULFUR CARRIER PROTEIN YEDF-RELATED"/>
    <property type="match status" value="1"/>
</dbReference>
<protein>
    <recommendedName>
        <fullName evidence="2">UPF0033 domain-containing protein</fullName>
    </recommendedName>
</protein>
<dbReference type="GeneID" id="56471489"/>
<accession>A0A223EC81</accession>
<dbReference type="EMBL" id="CP017704">
    <property type="protein sequence ID" value="ASS92848.1"/>
    <property type="molecule type" value="Genomic_DNA"/>
</dbReference>
<proteinExistence type="inferred from homology"/>
<dbReference type="CDD" id="cd00291">
    <property type="entry name" value="SirA_YedF_YeeD"/>
    <property type="match status" value="1"/>
</dbReference>
<reference evidence="3 4" key="1">
    <citation type="submission" date="2016-10" db="EMBL/GenBank/DDBJ databases">
        <title>The whole genome sequencing and assembly of Bacillus simplex DSM 1321 strain.</title>
        <authorList>
            <person name="Park M.-K."/>
            <person name="Lee Y.-J."/>
            <person name="Yi H."/>
            <person name="Bahn Y.-S."/>
            <person name="Kim J.F."/>
            <person name="Lee D.-W."/>
        </authorList>
    </citation>
    <scope>NUCLEOTIDE SEQUENCE [LARGE SCALE GENOMIC DNA]</scope>
    <source>
        <strain evidence="3 4">DSM 1321</strain>
    </source>
</reference>
<dbReference type="Pfam" id="PF01206">
    <property type="entry name" value="TusA"/>
    <property type="match status" value="1"/>
</dbReference>